<keyword evidence="2" id="KW-1185">Reference proteome</keyword>
<dbReference type="EMBL" id="LXQA010823108">
    <property type="protein sequence ID" value="MCI72675.1"/>
    <property type="molecule type" value="Genomic_DNA"/>
</dbReference>
<organism evidence="1 2">
    <name type="scientific">Trifolium medium</name>
    <dbReference type="NCBI Taxonomy" id="97028"/>
    <lineage>
        <taxon>Eukaryota</taxon>
        <taxon>Viridiplantae</taxon>
        <taxon>Streptophyta</taxon>
        <taxon>Embryophyta</taxon>
        <taxon>Tracheophyta</taxon>
        <taxon>Spermatophyta</taxon>
        <taxon>Magnoliopsida</taxon>
        <taxon>eudicotyledons</taxon>
        <taxon>Gunneridae</taxon>
        <taxon>Pentapetalae</taxon>
        <taxon>rosids</taxon>
        <taxon>fabids</taxon>
        <taxon>Fabales</taxon>
        <taxon>Fabaceae</taxon>
        <taxon>Papilionoideae</taxon>
        <taxon>50 kb inversion clade</taxon>
        <taxon>NPAAA clade</taxon>
        <taxon>Hologalegina</taxon>
        <taxon>IRL clade</taxon>
        <taxon>Trifolieae</taxon>
        <taxon>Trifolium</taxon>
    </lineage>
</organism>
<comment type="caution">
    <text evidence="1">The sequence shown here is derived from an EMBL/GenBank/DDBJ whole genome shotgun (WGS) entry which is preliminary data.</text>
</comment>
<evidence type="ECO:0000313" key="2">
    <source>
        <dbReference type="Proteomes" id="UP000265520"/>
    </source>
</evidence>
<feature type="non-terminal residue" evidence="1">
    <location>
        <position position="1"/>
    </location>
</feature>
<name>A0A392ULQ4_9FABA</name>
<dbReference type="Proteomes" id="UP000265520">
    <property type="component" value="Unassembled WGS sequence"/>
</dbReference>
<proteinExistence type="predicted"/>
<protein>
    <submittedName>
        <fullName evidence="1">Uncharacterized protein</fullName>
    </submittedName>
</protein>
<reference evidence="1 2" key="1">
    <citation type="journal article" date="2018" name="Front. Plant Sci.">
        <title>Red Clover (Trifolium pratense) and Zigzag Clover (T. medium) - A Picture of Genomic Similarities and Differences.</title>
        <authorList>
            <person name="Dluhosova J."/>
            <person name="Istvanek J."/>
            <person name="Nedelnik J."/>
            <person name="Repkova J."/>
        </authorList>
    </citation>
    <scope>NUCLEOTIDE SEQUENCE [LARGE SCALE GENOMIC DNA]</scope>
    <source>
        <strain evidence="2">cv. 10/8</strain>
        <tissue evidence="1">Leaf</tissue>
    </source>
</reference>
<accession>A0A392ULQ4</accession>
<dbReference type="AlphaFoldDB" id="A0A392ULQ4"/>
<sequence>GNCGSLEGAAGGLMGNMFSLEKRRSQLIWLERGNCGRLGG</sequence>
<evidence type="ECO:0000313" key="1">
    <source>
        <dbReference type="EMBL" id="MCI72675.1"/>
    </source>
</evidence>